<dbReference type="AlphaFoldDB" id="A0A3S0I3R5"/>
<dbReference type="Gene3D" id="3.40.50.1820">
    <property type="entry name" value="alpha/beta hydrolase"/>
    <property type="match status" value="1"/>
</dbReference>
<dbReference type="EMBL" id="RXMA01000002">
    <property type="protein sequence ID" value="RTR23678.1"/>
    <property type="molecule type" value="Genomic_DNA"/>
</dbReference>
<evidence type="ECO:0000313" key="1">
    <source>
        <dbReference type="EMBL" id="RTR23678.1"/>
    </source>
</evidence>
<keyword evidence="1" id="KW-0378">Hydrolase</keyword>
<dbReference type="OrthoDB" id="7303283at2"/>
<gene>
    <name evidence="1" type="ORF">EJ903_03900</name>
</gene>
<reference evidence="1 2" key="1">
    <citation type="submission" date="2018-12" db="EMBL/GenBank/DDBJ databases">
        <authorList>
            <person name="Yang Y."/>
        </authorList>
    </citation>
    <scope>NUCLEOTIDE SEQUENCE [LARGE SCALE GENOMIC DNA]</scope>
    <source>
        <strain evidence="1 2">L-25-5w-1</strain>
    </source>
</reference>
<keyword evidence="2" id="KW-1185">Reference proteome</keyword>
<dbReference type="SUPFAM" id="SSF53474">
    <property type="entry name" value="alpha/beta-Hydrolases"/>
    <property type="match status" value="1"/>
</dbReference>
<dbReference type="RefSeq" id="WP_126612310.1">
    <property type="nucleotide sequence ID" value="NZ_JBHUCY010000010.1"/>
</dbReference>
<dbReference type="GO" id="GO:0016787">
    <property type="term" value="F:hydrolase activity"/>
    <property type="evidence" value="ECO:0007669"/>
    <property type="project" value="UniProtKB-KW"/>
</dbReference>
<protein>
    <submittedName>
        <fullName evidence="1">Alpha/beta hydrolase</fullName>
    </submittedName>
</protein>
<comment type="caution">
    <text evidence="1">The sequence shown here is derived from an EMBL/GenBank/DDBJ whole genome shotgun (WGS) entry which is preliminary data.</text>
</comment>
<name>A0A3S0I3R5_9PROT</name>
<dbReference type="Proteomes" id="UP000277007">
    <property type="component" value="Unassembled WGS sequence"/>
</dbReference>
<dbReference type="InterPro" id="IPR029058">
    <property type="entry name" value="AB_hydrolase_fold"/>
</dbReference>
<accession>A0A3S0I3R5</accession>
<organism evidence="1 2">
    <name type="scientific">Azospirillum griseum</name>
    <dbReference type="NCBI Taxonomy" id="2496639"/>
    <lineage>
        <taxon>Bacteria</taxon>
        <taxon>Pseudomonadati</taxon>
        <taxon>Pseudomonadota</taxon>
        <taxon>Alphaproteobacteria</taxon>
        <taxon>Rhodospirillales</taxon>
        <taxon>Azospirillaceae</taxon>
        <taxon>Azospirillum</taxon>
    </lineage>
</organism>
<evidence type="ECO:0000313" key="2">
    <source>
        <dbReference type="Proteomes" id="UP000277007"/>
    </source>
</evidence>
<sequence length="410" mass="45680">MSLYLWISLQKIEKLYFFMEMKMLGFRWIATHAGAPDSKDFSSAKDQLRDKSGNTLYQDILKLNPGLPEPSSQLKADVSAWVQKLNGAAAVVLVHGFSYDPKTEEDEENKHDAFNTVYANPKDLKTPFTSWLPLVGETDESGNQVRDVAVPFSWTTLGKLKDYGRAGWENSYQYGAFDLTVQASHALALIISTLSHVGATIDLLAHSLGTRLTMQTLSLLTQNGLGNAVRRVVLMGGAELSIDARDASLDGGYDVFSLVNRGDTVLHWGASKAVHPFRHNNTEQSLVLGRDGMRATPHWIDIQTNRKDNETGRRREFDNWFIDNFKTTLSEDGINGRGTHWSYYMQPGNREFLKALFSRETISASGLRAAGLIDGVDRNNYGDLTASVPPTPQTFAERRAIIDEDSQGER</sequence>
<proteinExistence type="predicted"/>